<evidence type="ECO:0000313" key="15">
    <source>
        <dbReference type="EMBL" id="TYC87390.1"/>
    </source>
</evidence>
<dbReference type="PANTHER" id="PTHR11070:SF2">
    <property type="entry name" value="ATP-DEPENDENT DNA HELICASE SRS2"/>
    <property type="match status" value="1"/>
</dbReference>
<dbReference type="SUPFAM" id="SSF52540">
    <property type="entry name" value="P-loop containing nucleoside triphosphate hydrolases"/>
    <property type="match status" value="1"/>
</dbReference>
<dbReference type="CDD" id="cd18807">
    <property type="entry name" value="SF1_C_UvrD"/>
    <property type="match status" value="1"/>
</dbReference>
<keyword evidence="5 10" id="KW-0067">ATP-binding</keyword>
<evidence type="ECO:0000256" key="1">
    <source>
        <dbReference type="ARBA" id="ARBA00009922"/>
    </source>
</evidence>
<dbReference type="FunFam" id="1.10.486.10:FF:000003">
    <property type="entry name" value="ATP-dependent DNA helicase"/>
    <property type="match status" value="1"/>
</dbReference>
<dbReference type="InterPro" id="IPR013986">
    <property type="entry name" value="DExx_box_DNA_helicase_dom_sf"/>
</dbReference>
<keyword evidence="19" id="KW-1185">Reference proteome</keyword>
<dbReference type="InterPro" id="IPR005751">
    <property type="entry name" value="ATP-dep_DNA_helicase_PcrA"/>
</dbReference>
<evidence type="ECO:0000256" key="2">
    <source>
        <dbReference type="ARBA" id="ARBA00022741"/>
    </source>
</evidence>
<comment type="similarity">
    <text evidence="1 11">Belongs to the helicase family. UvrD subfamily.</text>
</comment>
<dbReference type="Proteomes" id="UP000176244">
    <property type="component" value="Unassembled WGS sequence"/>
</dbReference>
<dbReference type="STRING" id="52694.ACWI_22730"/>
<dbReference type="RefSeq" id="WP_070371558.1">
    <property type="nucleotide sequence ID" value="NZ_CABIIK010000027.1"/>
</dbReference>
<gene>
    <name evidence="14" type="primary">pcrA</name>
    <name evidence="14" type="ORF">ACWI_22730</name>
    <name evidence="15" type="ORF">FXB42_04565</name>
    <name evidence="16" type="ORF">LNN31_01515</name>
</gene>
<feature type="binding site" evidence="10">
    <location>
        <begin position="26"/>
        <end position="33"/>
    </location>
    <ligand>
        <name>ATP</name>
        <dbReference type="ChEBI" id="CHEBI:30616"/>
    </ligand>
</feature>
<keyword evidence="6 11" id="KW-0238">DNA-binding</keyword>
<evidence type="ECO:0000256" key="9">
    <source>
        <dbReference type="ARBA" id="ARBA00048988"/>
    </source>
</evidence>
<evidence type="ECO:0000256" key="7">
    <source>
        <dbReference type="ARBA" id="ARBA00023235"/>
    </source>
</evidence>
<dbReference type="NCBIfam" id="TIGR01073">
    <property type="entry name" value="pcrA"/>
    <property type="match status" value="1"/>
</dbReference>
<keyword evidence="3 10" id="KW-0378">Hydrolase</keyword>
<dbReference type="Gene3D" id="1.10.486.10">
    <property type="entry name" value="PCRA, domain 4"/>
    <property type="match status" value="1"/>
</dbReference>
<evidence type="ECO:0000313" key="17">
    <source>
        <dbReference type="Proteomes" id="UP000176244"/>
    </source>
</evidence>
<dbReference type="EMBL" id="VSLA01000005">
    <property type="protein sequence ID" value="TYC87390.1"/>
    <property type="molecule type" value="Genomic_DNA"/>
</dbReference>
<dbReference type="GO" id="GO:0043138">
    <property type="term" value="F:3'-5' DNA helicase activity"/>
    <property type="evidence" value="ECO:0007669"/>
    <property type="project" value="UniProtKB-EC"/>
</dbReference>
<dbReference type="Proteomes" id="UP000322619">
    <property type="component" value="Unassembled WGS sequence"/>
</dbReference>
<comment type="catalytic activity">
    <reaction evidence="8">
        <text>Couples ATP hydrolysis with the unwinding of duplex DNA by translocating in the 3'-5' direction.</text>
        <dbReference type="EC" id="5.6.2.4"/>
    </reaction>
</comment>
<dbReference type="GO" id="GO:0033202">
    <property type="term" value="C:DNA helicase complex"/>
    <property type="evidence" value="ECO:0007669"/>
    <property type="project" value="TreeGrafter"/>
</dbReference>
<dbReference type="GO" id="GO:0016787">
    <property type="term" value="F:hydrolase activity"/>
    <property type="evidence" value="ECO:0007669"/>
    <property type="project" value="UniProtKB-UniRule"/>
</dbReference>
<dbReference type="PROSITE" id="PS51217">
    <property type="entry name" value="UVRD_HELICASE_CTER"/>
    <property type="match status" value="1"/>
</dbReference>
<dbReference type="InterPro" id="IPR027417">
    <property type="entry name" value="P-loop_NTPase"/>
</dbReference>
<evidence type="ECO:0000256" key="11">
    <source>
        <dbReference type="RuleBase" id="RU364053"/>
    </source>
</evidence>
<dbReference type="Proteomes" id="UP001163550">
    <property type="component" value="Chromosome"/>
</dbReference>
<name>A0A1F2PFJ7_9FIRM</name>
<evidence type="ECO:0000259" key="13">
    <source>
        <dbReference type="PROSITE" id="PS51217"/>
    </source>
</evidence>
<keyword evidence="4 10" id="KW-0347">Helicase</keyword>
<dbReference type="EC" id="5.6.2.4" evidence="11"/>
<feature type="domain" description="UvrD-like helicase C-terminal" evidence="13">
    <location>
        <begin position="286"/>
        <end position="561"/>
    </location>
</feature>
<evidence type="ECO:0000259" key="12">
    <source>
        <dbReference type="PROSITE" id="PS51198"/>
    </source>
</evidence>
<dbReference type="EMBL" id="CP087994">
    <property type="protein sequence ID" value="UYO63155.1"/>
    <property type="molecule type" value="Genomic_DNA"/>
</dbReference>
<organism evidence="14 17">
    <name type="scientific">Acetobacterium wieringae</name>
    <dbReference type="NCBI Taxonomy" id="52694"/>
    <lineage>
        <taxon>Bacteria</taxon>
        <taxon>Bacillati</taxon>
        <taxon>Bacillota</taxon>
        <taxon>Clostridia</taxon>
        <taxon>Eubacteriales</taxon>
        <taxon>Eubacteriaceae</taxon>
        <taxon>Acetobacterium</taxon>
    </lineage>
</organism>
<dbReference type="InterPro" id="IPR014016">
    <property type="entry name" value="UvrD-like_ATP-bd"/>
</dbReference>
<dbReference type="GO" id="GO:0005524">
    <property type="term" value="F:ATP binding"/>
    <property type="evidence" value="ECO:0007669"/>
    <property type="project" value="UniProtKB-UniRule"/>
</dbReference>
<dbReference type="Pfam" id="PF21196">
    <property type="entry name" value="PcrA_UvrD_tudor"/>
    <property type="match status" value="1"/>
</dbReference>
<evidence type="ECO:0000256" key="5">
    <source>
        <dbReference type="ARBA" id="ARBA00022840"/>
    </source>
</evidence>
<dbReference type="GO" id="GO:0003677">
    <property type="term" value="F:DNA binding"/>
    <property type="evidence" value="ECO:0007669"/>
    <property type="project" value="UniProtKB-KW"/>
</dbReference>
<evidence type="ECO:0000256" key="3">
    <source>
        <dbReference type="ARBA" id="ARBA00022801"/>
    </source>
</evidence>
<dbReference type="EMBL" id="LKEU01000033">
    <property type="protein sequence ID" value="OFV70068.1"/>
    <property type="molecule type" value="Genomic_DNA"/>
</dbReference>
<evidence type="ECO:0000256" key="8">
    <source>
        <dbReference type="ARBA" id="ARBA00034617"/>
    </source>
</evidence>
<accession>A0A1F2PFJ7</accession>
<evidence type="ECO:0000256" key="10">
    <source>
        <dbReference type="PROSITE-ProRule" id="PRU00560"/>
    </source>
</evidence>
<evidence type="ECO:0000313" key="14">
    <source>
        <dbReference type="EMBL" id="OFV70068.1"/>
    </source>
</evidence>
<dbReference type="OrthoDB" id="9810135at2"/>
<dbReference type="AlphaFoldDB" id="A0A1F2PFJ7"/>
<evidence type="ECO:0000256" key="6">
    <source>
        <dbReference type="ARBA" id="ARBA00023125"/>
    </source>
</evidence>
<keyword evidence="2 10" id="KW-0547">Nucleotide-binding</keyword>
<reference evidence="15 18" key="2">
    <citation type="submission" date="2019-08" db="EMBL/GenBank/DDBJ databases">
        <title>Isolation and enrichment of carboxydotrophic bacteria from anaerobic sludge for the production of bio-based chemicals from syngas.</title>
        <authorList>
            <person name="Antares A.L."/>
            <person name="Moreira J."/>
            <person name="Diender M."/>
            <person name="Parshina S.N."/>
            <person name="Stams A.J.M."/>
            <person name="Alves M."/>
            <person name="Alves J.I."/>
            <person name="Sousa D.Z."/>
        </authorList>
    </citation>
    <scope>NUCLEOTIDE SEQUENCE [LARGE SCALE GENOMIC DNA]</scope>
    <source>
        <strain evidence="15 18">JM</strain>
    </source>
</reference>
<dbReference type="GO" id="GO:0005829">
    <property type="term" value="C:cytosol"/>
    <property type="evidence" value="ECO:0007669"/>
    <property type="project" value="TreeGrafter"/>
</dbReference>
<reference evidence="14 17" key="1">
    <citation type="submission" date="2015-09" db="EMBL/GenBank/DDBJ databases">
        <title>Genome sequence of Acetobacterium wieringae DSM 1911.</title>
        <authorList>
            <person name="Poehlein A."/>
            <person name="Bengelsdorf F.R."/>
            <person name="Schiel-Bengelsdorf B."/>
            <person name="Duerre P."/>
            <person name="Daniel R."/>
        </authorList>
    </citation>
    <scope>NUCLEOTIDE SEQUENCE [LARGE SCALE GENOMIC DNA]</scope>
    <source>
        <strain evidence="14 17">DSM 1911</strain>
    </source>
</reference>
<dbReference type="CDD" id="cd17932">
    <property type="entry name" value="DEXQc_UvrD"/>
    <property type="match status" value="1"/>
</dbReference>
<dbReference type="PANTHER" id="PTHR11070">
    <property type="entry name" value="UVRD / RECB / PCRA DNA HELICASE FAMILY MEMBER"/>
    <property type="match status" value="1"/>
</dbReference>
<dbReference type="InterPro" id="IPR000212">
    <property type="entry name" value="DNA_helicase_UvrD/REP"/>
</dbReference>
<evidence type="ECO:0000256" key="4">
    <source>
        <dbReference type="ARBA" id="ARBA00022806"/>
    </source>
</evidence>
<dbReference type="Pfam" id="PF13361">
    <property type="entry name" value="UvrD_C"/>
    <property type="match status" value="1"/>
</dbReference>
<dbReference type="InterPro" id="IPR014017">
    <property type="entry name" value="DNA_helicase_UvrD-like_C"/>
</dbReference>
<proteinExistence type="inferred from homology"/>
<comment type="catalytic activity">
    <reaction evidence="9 11">
        <text>ATP + H2O = ADP + phosphate + H(+)</text>
        <dbReference type="Rhea" id="RHEA:13065"/>
        <dbReference type="ChEBI" id="CHEBI:15377"/>
        <dbReference type="ChEBI" id="CHEBI:15378"/>
        <dbReference type="ChEBI" id="CHEBI:30616"/>
        <dbReference type="ChEBI" id="CHEBI:43474"/>
        <dbReference type="ChEBI" id="CHEBI:456216"/>
        <dbReference type="EC" id="5.6.2.4"/>
    </reaction>
</comment>
<evidence type="ECO:0000313" key="18">
    <source>
        <dbReference type="Proteomes" id="UP000322619"/>
    </source>
</evidence>
<dbReference type="GO" id="GO:0006260">
    <property type="term" value="P:DNA replication"/>
    <property type="evidence" value="ECO:0007669"/>
    <property type="project" value="InterPro"/>
</dbReference>
<dbReference type="PROSITE" id="PS51198">
    <property type="entry name" value="UVRD_HELICASE_ATP_BIND"/>
    <property type="match status" value="1"/>
</dbReference>
<sequence length="735" mass="83623">MSLLDGLNARQREAAETIDGPLLILAGAGSGKTRTIIHRIAHIIETGQAWPSQILAITFTNKAAGEMRERIAKMNIEDSKRIWMSTFHAMCARIMRSHAQWLGYDDNFVIYDMDDQKRLYKSLIKELGLNDKYFTNQFLSGEISTAKNNFVSPDAYLKENSGDFRKEKVAVYYKRYQESLKANNAMDFDDLIYNTLVLFKGFPEILEQYQNRFKYIMVDEYQDTNHSQYELVNMLAAKYKNICVCGDDDQSIYGWRGADINNILDFEKDYASARVVKLEENYRSTQTILDCANSVIARNTGRKEKALWTNNDGDEKIMIASFNQGYDEARFIVDEINDTINKGQGIYGDFAILYRTNAQSRLFEEALMRAGLPYQLIGGTGFYSRTEIKDIIAYLNVLSNPKDNMGFMRIVNVPKRGIGSATIEKIAEYANFKSFSLMQAFHHVEEIPELSPSVKNKVRAFSELMKELAAIQETASLSELIAAVIEKTGYLEMLETGKMDKGESRLENLQELVSSATDFEKNSDDQSLSAYLETVALSSETDKYDGDQGKVLLMTLHNAKGLEFPIVFIPGLEEGIFPHGRAMDSPEDIEEERRICYVGITRAMKRLYISWAAERTLYGRRQLQTPSRFLKEMPDAVCVENKQRYERKPEIDIEMKKNKTFSERVTQSKVAIRRNNANAVNLNNSPSENNFGLTDKVKHKKFGIGTVVEVKSNMISVAFPGVGIKKMDPTFVEKA</sequence>
<evidence type="ECO:0000313" key="16">
    <source>
        <dbReference type="EMBL" id="UYO63155.1"/>
    </source>
</evidence>
<protein>
    <recommendedName>
        <fullName evidence="11">ATP-dependent DNA helicase</fullName>
        <ecNumber evidence="11">5.6.2.4</ecNumber>
    </recommendedName>
</protein>
<evidence type="ECO:0000313" key="19">
    <source>
        <dbReference type="Proteomes" id="UP001163550"/>
    </source>
</evidence>
<reference evidence="16" key="3">
    <citation type="submission" date="2021-11" db="EMBL/GenBank/DDBJ databases">
        <title>Isoprene-degrading acetogen.</title>
        <authorList>
            <person name="Yang Y."/>
            <person name="Jin H."/>
            <person name="Yan J."/>
        </authorList>
    </citation>
    <scope>NUCLEOTIDE SEQUENCE</scope>
    <source>
        <strain evidence="16">Berkeley</strain>
    </source>
</reference>
<dbReference type="Pfam" id="PF00580">
    <property type="entry name" value="UvrD-helicase"/>
    <property type="match status" value="1"/>
</dbReference>
<keyword evidence="7" id="KW-0413">Isomerase</keyword>
<dbReference type="Gene3D" id="1.10.10.160">
    <property type="match status" value="1"/>
</dbReference>
<dbReference type="GO" id="GO:0000725">
    <property type="term" value="P:recombinational repair"/>
    <property type="evidence" value="ECO:0007669"/>
    <property type="project" value="TreeGrafter"/>
</dbReference>
<dbReference type="Gene3D" id="3.40.50.300">
    <property type="entry name" value="P-loop containing nucleotide triphosphate hydrolases"/>
    <property type="match status" value="2"/>
</dbReference>
<feature type="domain" description="UvrD-like helicase ATP-binding" evidence="12">
    <location>
        <begin position="5"/>
        <end position="285"/>
    </location>
</feature>